<accession>A0A8J8T9U8</accession>
<keyword evidence="3" id="KW-1185">Reference proteome</keyword>
<comment type="caution">
    <text evidence="2">The sequence shown here is derived from an EMBL/GenBank/DDBJ whole genome shotgun (WGS) entry which is preliminary data.</text>
</comment>
<sequence>MWRCGIAYNSQPIQTLLPLSQYSASILIYIFINLLLLINNRTKVKYYFLINFSQTLFRPYFHHCLASSLHFTSMINLQKLFISLQCLQQYSSLEFLLLQLETSFVNVVHSRDRSGESNIPHRLSRLQKLRHCEIDCFQ</sequence>
<keyword evidence="1" id="KW-0812">Transmembrane</keyword>
<evidence type="ECO:0000313" key="3">
    <source>
        <dbReference type="Proteomes" id="UP000785679"/>
    </source>
</evidence>
<evidence type="ECO:0000256" key="1">
    <source>
        <dbReference type="SAM" id="Phobius"/>
    </source>
</evidence>
<reference evidence="2" key="1">
    <citation type="submission" date="2019-06" db="EMBL/GenBank/DDBJ databases">
        <authorList>
            <person name="Zheng W."/>
        </authorList>
    </citation>
    <scope>NUCLEOTIDE SEQUENCE</scope>
    <source>
        <strain evidence="2">QDHG01</strain>
    </source>
</reference>
<feature type="transmembrane region" description="Helical" evidence="1">
    <location>
        <begin position="19"/>
        <end position="38"/>
    </location>
</feature>
<organism evidence="2 3">
    <name type="scientific">Halteria grandinella</name>
    <dbReference type="NCBI Taxonomy" id="5974"/>
    <lineage>
        <taxon>Eukaryota</taxon>
        <taxon>Sar</taxon>
        <taxon>Alveolata</taxon>
        <taxon>Ciliophora</taxon>
        <taxon>Intramacronucleata</taxon>
        <taxon>Spirotrichea</taxon>
        <taxon>Stichotrichia</taxon>
        <taxon>Sporadotrichida</taxon>
        <taxon>Halteriidae</taxon>
        <taxon>Halteria</taxon>
    </lineage>
</organism>
<dbReference type="EMBL" id="RRYP01000175">
    <property type="protein sequence ID" value="TNV87872.1"/>
    <property type="molecule type" value="Genomic_DNA"/>
</dbReference>
<dbReference type="AlphaFoldDB" id="A0A8J8T9U8"/>
<name>A0A8J8T9U8_HALGN</name>
<protein>
    <submittedName>
        <fullName evidence="2">Uncharacterized protein</fullName>
    </submittedName>
</protein>
<gene>
    <name evidence="2" type="ORF">FGO68_gene12568</name>
</gene>
<evidence type="ECO:0000313" key="2">
    <source>
        <dbReference type="EMBL" id="TNV87872.1"/>
    </source>
</evidence>
<keyword evidence="1" id="KW-0472">Membrane</keyword>
<keyword evidence="1" id="KW-1133">Transmembrane helix</keyword>
<proteinExistence type="predicted"/>
<dbReference type="Proteomes" id="UP000785679">
    <property type="component" value="Unassembled WGS sequence"/>
</dbReference>